<proteinExistence type="predicted"/>
<comment type="caution">
    <text evidence="2">The sequence shown here is derived from an EMBL/GenBank/DDBJ whole genome shotgun (WGS) entry which is preliminary data.</text>
</comment>
<dbReference type="Proteomes" id="UP001501777">
    <property type="component" value="Unassembled WGS sequence"/>
</dbReference>
<evidence type="ECO:0000256" key="1">
    <source>
        <dbReference type="SAM" id="MobiDB-lite"/>
    </source>
</evidence>
<name>A0ABP5YID7_STRLO</name>
<evidence type="ECO:0000313" key="3">
    <source>
        <dbReference type="Proteomes" id="UP001501777"/>
    </source>
</evidence>
<organism evidence="2 3">
    <name type="scientific">Streptomyces longisporus</name>
    <dbReference type="NCBI Taxonomy" id="1948"/>
    <lineage>
        <taxon>Bacteria</taxon>
        <taxon>Bacillati</taxon>
        <taxon>Actinomycetota</taxon>
        <taxon>Actinomycetes</taxon>
        <taxon>Kitasatosporales</taxon>
        <taxon>Streptomycetaceae</taxon>
        <taxon>Streptomyces</taxon>
    </lineage>
</organism>
<evidence type="ECO:0000313" key="2">
    <source>
        <dbReference type="EMBL" id="GAA2480724.1"/>
    </source>
</evidence>
<gene>
    <name evidence="2" type="ORF">GCM10010276_16770</name>
</gene>
<keyword evidence="3" id="KW-1185">Reference proteome</keyword>
<protein>
    <submittedName>
        <fullName evidence="2">Uncharacterized protein</fullName>
    </submittedName>
</protein>
<sequence>MAKEEPRYTQTAQAWPVHDAEARSAAAPYGGGDAEAVERRRQRAMSVSPGALPRLRPRHPGVAYGASVRHPQPQPQPQGGSFTERSK</sequence>
<accession>A0ABP5YID7</accession>
<feature type="region of interest" description="Disordered" evidence="1">
    <location>
        <begin position="1"/>
        <end position="87"/>
    </location>
</feature>
<dbReference type="EMBL" id="BAAASG010000005">
    <property type="protein sequence ID" value="GAA2480724.1"/>
    <property type="molecule type" value="Genomic_DNA"/>
</dbReference>
<reference evidence="3" key="1">
    <citation type="journal article" date="2019" name="Int. J. Syst. Evol. Microbiol.">
        <title>The Global Catalogue of Microorganisms (GCM) 10K type strain sequencing project: providing services to taxonomists for standard genome sequencing and annotation.</title>
        <authorList>
            <consortium name="The Broad Institute Genomics Platform"/>
            <consortium name="The Broad Institute Genome Sequencing Center for Infectious Disease"/>
            <person name="Wu L."/>
            <person name="Ma J."/>
        </authorList>
    </citation>
    <scope>NUCLEOTIDE SEQUENCE [LARGE SCALE GENOMIC DNA]</scope>
    <source>
        <strain evidence="3">JCM 4395</strain>
    </source>
</reference>